<proteinExistence type="predicted"/>
<dbReference type="PROSITE" id="PS00018">
    <property type="entry name" value="EF_HAND_1"/>
    <property type="match status" value="4"/>
</dbReference>
<name>A0A9W8CJA5_9FUNG</name>
<dbReference type="GO" id="GO:0005509">
    <property type="term" value="F:calcium ion binding"/>
    <property type="evidence" value="ECO:0007669"/>
    <property type="project" value="InterPro"/>
</dbReference>
<feature type="domain" description="EF-hand" evidence="3">
    <location>
        <begin position="19"/>
        <end position="54"/>
    </location>
</feature>
<reference evidence="4" key="1">
    <citation type="submission" date="2022-07" db="EMBL/GenBank/DDBJ databases">
        <title>Phylogenomic reconstructions and comparative analyses of Kickxellomycotina fungi.</title>
        <authorList>
            <person name="Reynolds N.K."/>
            <person name="Stajich J.E."/>
            <person name="Barry K."/>
            <person name="Grigoriev I.V."/>
            <person name="Crous P."/>
            <person name="Smith M.E."/>
        </authorList>
    </citation>
    <scope>NUCLEOTIDE SEQUENCE</scope>
    <source>
        <strain evidence="4">NBRC 105413</strain>
    </source>
</reference>
<dbReference type="InterPro" id="IPR018247">
    <property type="entry name" value="EF_Hand_1_Ca_BS"/>
</dbReference>
<evidence type="ECO:0000313" key="4">
    <source>
        <dbReference type="EMBL" id="KAJ1645557.1"/>
    </source>
</evidence>
<evidence type="ECO:0000313" key="5">
    <source>
        <dbReference type="Proteomes" id="UP001145021"/>
    </source>
</evidence>
<keyword evidence="2" id="KW-0106">Calcium</keyword>
<evidence type="ECO:0000259" key="3">
    <source>
        <dbReference type="PROSITE" id="PS50222"/>
    </source>
</evidence>
<comment type="caution">
    <text evidence="4">The sequence shown here is derived from an EMBL/GenBank/DDBJ whole genome shotgun (WGS) entry which is preliminary data.</text>
</comment>
<dbReference type="Pfam" id="PF13499">
    <property type="entry name" value="EF-hand_7"/>
    <property type="match status" value="2"/>
</dbReference>
<evidence type="ECO:0000256" key="1">
    <source>
        <dbReference type="ARBA" id="ARBA00022737"/>
    </source>
</evidence>
<organism evidence="4 5">
    <name type="scientific">Coemansia asiatica</name>
    <dbReference type="NCBI Taxonomy" id="1052880"/>
    <lineage>
        <taxon>Eukaryota</taxon>
        <taxon>Fungi</taxon>
        <taxon>Fungi incertae sedis</taxon>
        <taxon>Zoopagomycota</taxon>
        <taxon>Kickxellomycotina</taxon>
        <taxon>Kickxellomycetes</taxon>
        <taxon>Kickxellales</taxon>
        <taxon>Kickxellaceae</taxon>
        <taxon>Coemansia</taxon>
    </lineage>
</organism>
<feature type="domain" description="EF-hand" evidence="3">
    <location>
        <begin position="55"/>
        <end position="90"/>
    </location>
</feature>
<keyword evidence="5" id="KW-1185">Reference proteome</keyword>
<protein>
    <recommendedName>
        <fullName evidence="3">EF-hand domain-containing protein</fullName>
    </recommendedName>
</protein>
<evidence type="ECO:0000256" key="2">
    <source>
        <dbReference type="ARBA" id="ARBA00022837"/>
    </source>
</evidence>
<feature type="domain" description="EF-hand" evidence="3">
    <location>
        <begin position="92"/>
        <end position="127"/>
    </location>
</feature>
<dbReference type="InterPro" id="IPR050145">
    <property type="entry name" value="Centrin_CML-like"/>
</dbReference>
<dbReference type="InterPro" id="IPR002048">
    <property type="entry name" value="EF_hand_dom"/>
</dbReference>
<gene>
    <name evidence="4" type="ORF">LPJ64_002847</name>
</gene>
<dbReference type="PROSITE" id="PS50222">
    <property type="entry name" value="EF_HAND_2"/>
    <property type="match status" value="4"/>
</dbReference>
<dbReference type="PANTHER" id="PTHR23050">
    <property type="entry name" value="CALCIUM BINDING PROTEIN"/>
    <property type="match status" value="1"/>
</dbReference>
<feature type="domain" description="EF-hand" evidence="3">
    <location>
        <begin position="128"/>
        <end position="160"/>
    </location>
</feature>
<dbReference type="SUPFAM" id="SSF47473">
    <property type="entry name" value="EF-hand"/>
    <property type="match status" value="1"/>
</dbReference>
<dbReference type="AlphaFoldDB" id="A0A9W8CJA5"/>
<dbReference type="SMART" id="SM00054">
    <property type="entry name" value="EFh"/>
    <property type="match status" value="4"/>
</dbReference>
<dbReference type="CDD" id="cd00051">
    <property type="entry name" value="EFh"/>
    <property type="match status" value="1"/>
</dbReference>
<dbReference type="EMBL" id="JANBOH010000099">
    <property type="protein sequence ID" value="KAJ1645557.1"/>
    <property type="molecule type" value="Genomic_DNA"/>
</dbReference>
<sequence>MSSQDQKDGAEPKTVLSESQIKEFRAAFDEFDKDGNGSISKEELESAMKTILGDKVEINAEELIKAVDKDGDGEIDFVEFTTLMAQYYNTSSEEEELREAFKVFDKNGDGFISADELRQVMTSLGERLTDAEVDEMIKEADADGDGKINYEEFVKMMVSK</sequence>
<keyword evidence="1" id="KW-0677">Repeat</keyword>
<dbReference type="FunFam" id="1.10.238.10:FF:000003">
    <property type="entry name" value="Calmodulin A"/>
    <property type="match status" value="1"/>
</dbReference>
<accession>A0A9W8CJA5</accession>
<dbReference type="Proteomes" id="UP001145021">
    <property type="component" value="Unassembled WGS sequence"/>
</dbReference>
<dbReference type="InterPro" id="IPR011992">
    <property type="entry name" value="EF-hand-dom_pair"/>
</dbReference>
<dbReference type="Gene3D" id="1.10.238.10">
    <property type="entry name" value="EF-hand"/>
    <property type="match status" value="3"/>
</dbReference>